<dbReference type="EMBL" id="CALLCH030000002">
    <property type="protein sequence ID" value="CAI4211466.1"/>
    <property type="molecule type" value="Genomic_DNA"/>
</dbReference>
<comment type="caution">
    <text evidence="1">The sequence shown here is derived from an EMBL/GenBank/DDBJ whole genome shotgun (WGS) entry which is preliminary data.</text>
</comment>
<protein>
    <submittedName>
        <fullName evidence="1">Uncharacterized protein</fullName>
    </submittedName>
</protein>
<dbReference type="AlphaFoldDB" id="A0A9P1M7M8"/>
<evidence type="ECO:0000313" key="1">
    <source>
        <dbReference type="EMBL" id="CAI4211466.1"/>
    </source>
</evidence>
<name>A0A9P1M7M8_9PEZI</name>
<evidence type="ECO:0000313" key="2">
    <source>
        <dbReference type="Proteomes" id="UP000838763"/>
    </source>
</evidence>
<keyword evidence="2" id="KW-1185">Reference proteome</keyword>
<sequence length="67" mass="7602">MPDTPVIASTITTEEMWEWYRGSKRGAPSLAIDMALDRTLSGQFIFNFAAIDLCFYTSKRGSRLLRP</sequence>
<dbReference type="Proteomes" id="UP000838763">
    <property type="component" value="Unassembled WGS sequence"/>
</dbReference>
<proteinExistence type="predicted"/>
<accession>A0A9P1M7M8</accession>
<organism evidence="1 2">
    <name type="scientific">Parascedosporium putredinis</name>
    <dbReference type="NCBI Taxonomy" id="1442378"/>
    <lineage>
        <taxon>Eukaryota</taxon>
        <taxon>Fungi</taxon>
        <taxon>Dikarya</taxon>
        <taxon>Ascomycota</taxon>
        <taxon>Pezizomycotina</taxon>
        <taxon>Sordariomycetes</taxon>
        <taxon>Hypocreomycetidae</taxon>
        <taxon>Microascales</taxon>
        <taxon>Microascaceae</taxon>
        <taxon>Parascedosporium</taxon>
    </lineage>
</organism>
<gene>
    <name evidence="1" type="ORF">PPNO1_LOCUS1251</name>
</gene>
<reference evidence="1" key="1">
    <citation type="submission" date="2022-11" db="EMBL/GenBank/DDBJ databases">
        <authorList>
            <person name="Scott C."/>
            <person name="Bruce N."/>
        </authorList>
    </citation>
    <scope>NUCLEOTIDE SEQUENCE</scope>
</reference>